<organism evidence="3 4">
    <name type="scientific">Donghicola mangrovi</name>
    <dbReference type="NCBI Taxonomy" id="2729614"/>
    <lineage>
        <taxon>Bacteria</taxon>
        <taxon>Pseudomonadati</taxon>
        <taxon>Pseudomonadota</taxon>
        <taxon>Alphaproteobacteria</taxon>
        <taxon>Rhodobacterales</taxon>
        <taxon>Roseobacteraceae</taxon>
        <taxon>Donghicola</taxon>
    </lineage>
</organism>
<comment type="caution">
    <text evidence="3">The sequence shown here is derived from an EMBL/GenBank/DDBJ whole genome shotgun (WGS) entry which is preliminary data.</text>
</comment>
<dbReference type="RefSeq" id="WP_177158132.1">
    <property type="nucleotide sequence ID" value="NZ_JABCJE010000006.1"/>
</dbReference>
<evidence type="ECO:0000313" key="4">
    <source>
        <dbReference type="Proteomes" id="UP000592216"/>
    </source>
</evidence>
<evidence type="ECO:0000256" key="1">
    <source>
        <dbReference type="ARBA" id="ARBA00023002"/>
    </source>
</evidence>
<dbReference type="Gene3D" id="3.50.50.60">
    <property type="entry name" value="FAD/NAD(P)-binding domain"/>
    <property type="match status" value="1"/>
</dbReference>
<keyword evidence="1" id="KW-0560">Oxidoreductase</keyword>
<dbReference type="Pfam" id="PF01266">
    <property type="entry name" value="DAO"/>
    <property type="match status" value="1"/>
</dbReference>
<feature type="domain" description="FAD dependent oxidoreductase" evidence="2">
    <location>
        <begin position="38"/>
        <end position="402"/>
    </location>
</feature>
<sequence>MSRHDAKRQPRFTGPAGWAAILPPAAPRAVFQGQTGCDVAIIGAGYAGLSAARKLKQIDPALDVVVLDAAQVGEGGTGRNSGFMIDLPHELTASGYEGGGEARDRLLTRLNRQAIDYAAEAVAEFGMTSGMFQRIGKVNGAASDVGMSANRAYAGHLAALGEDYEMLDAQAMRDLTGSDYYLGGLYTPGTALIQPAGYAQGLARGVERSGVRIFERSGVTRIESVAGGWQLTTDRGTLQAQRVIMANNGHLESFGFAKGRLMHIMLNACMTDELTDSQMRALGGAESWGITPADPMGTTVRRIGPAEGGNRIIVRQGGYYRPEMTTSPSDLARVSRIMRKKFEDRFPLLKSVKFAFGWSGHLCLSKNGASVMRELEPGLFAACVQNGLGTVRGTLSGIGAAELACGQTSDITRYFAAEEEPARLPPHPFDTIGANAYLRFKEWQSRRE</sequence>
<gene>
    <name evidence="3" type="ORF">HJ536_13590</name>
</gene>
<evidence type="ECO:0000313" key="3">
    <source>
        <dbReference type="EMBL" id="NVO24394.1"/>
    </source>
</evidence>
<dbReference type="SUPFAM" id="SSF51905">
    <property type="entry name" value="FAD/NAD(P)-binding domain"/>
    <property type="match status" value="1"/>
</dbReference>
<dbReference type="PANTHER" id="PTHR13847:SF281">
    <property type="entry name" value="FAD DEPENDENT OXIDOREDUCTASE DOMAIN-CONTAINING PROTEIN"/>
    <property type="match status" value="1"/>
</dbReference>
<proteinExistence type="predicted"/>
<dbReference type="EMBL" id="JABCJE010000006">
    <property type="protein sequence ID" value="NVO24394.1"/>
    <property type="molecule type" value="Genomic_DNA"/>
</dbReference>
<name>A0A850Q625_9RHOB</name>
<dbReference type="InterPro" id="IPR006076">
    <property type="entry name" value="FAD-dep_OxRdtase"/>
</dbReference>
<reference evidence="3 4" key="1">
    <citation type="submission" date="2020-04" db="EMBL/GenBank/DDBJ databases">
        <title>Donghicola sp., a member of the Rhodobacteraceae family isolated from mangrove forest in Thailand.</title>
        <authorList>
            <person name="Charoenyingcharoen P."/>
            <person name="Yukphan P."/>
        </authorList>
    </citation>
    <scope>NUCLEOTIDE SEQUENCE [LARGE SCALE GENOMIC DNA]</scope>
    <source>
        <strain evidence="3 4">B5-SW-15</strain>
    </source>
</reference>
<protein>
    <submittedName>
        <fullName evidence="3">FAD-binding oxidoreductase</fullName>
    </submittedName>
</protein>
<evidence type="ECO:0000259" key="2">
    <source>
        <dbReference type="Pfam" id="PF01266"/>
    </source>
</evidence>
<dbReference type="GO" id="GO:0005737">
    <property type="term" value="C:cytoplasm"/>
    <property type="evidence" value="ECO:0007669"/>
    <property type="project" value="TreeGrafter"/>
</dbReference>
<dbReference type="Gene3D" id="3.30.9.10">
    <property type="entry name" value="D-Amino Acid Oxidase, subunit A, domain 2"/>
    <property type="match status" value="1"/>
</dbReference>
<dbReference type="AlphaFoldDB" id="A0A850Q625"/>
<dbReference type="InterPro" id="IPR036188">
    <property type="entry name" value="FAD/NAD-bd_sf"/>
</dbReference>
<dbReference type="Proteomes" id="UP000592216">
    <property type="component" value="Unassembled WGS sequence"/>
</dbReference>
<dbReference type="GO" id="GO:0016491">
    <property type="term" value="F:oxidoreductase activity"/>
    <property type="evidence" value="ECO:0007669"/>
    <property type="project" value="UniProtKB-KW"/>
</dbReference>
<accession>A0A850Q625</accession>
<dbReference type="PANTHER" id="PTHR13847">
    <property type="entry name" value="SARCOSINE DEHYDROGENASE-RELATED"/>
    <property type="match status" value="1"/>
</dbReference>